<dbReference type="AlphaFoldDB" id="A0A0F9WKE8"/>
<sequence>MHLDYDDDLIDGVGFSDPGGTSALRAATRDNPRNLPCPNCGRENMLTPIDRQRGYQCDSCADELEMGC</sequence>
<organism evidence="2">
    <name type="scientific">marine sediment metagenome</name>
    <dbReference type="NCBI Taxonomy" id="412755"/>
    <lineage>
        <taxon>unclassified sequences</taxon>
        <taxon>metagenomes</taxon>
        <taxon>ecological metagenomes</taxon>
    </lineage>
</organism>
<comment type="caution">
    <text evidence="2">The sequence shown here is derived from an EMBL/GenBank/DDBJ whole genome shotgun (WGS) entry which is preliminary data.</text>
</comment>
<accession>A0A0F9WKE8</accession>
<evidence type="ECO:0000313" key="2">
    <source>
        <dbReference type="EMBL" id="KKN78958.1"/>
    </source>
</evidence>
<feature type="region of interest" description="Disordered" evidence="1">
    <location>
        <begin position="1"/>
        <end position="28"/>
    </location>
</feature>
<name>A0A0F9WKE8_9ZZZZ</name>
<dbReference type="EMBL" id="LAZR01000254">
    <property type="protein sequence ID" value="KKN78958.1"/>
    <property type="molecule type" value="Genomic_DNA"/>
</dbReference>
<protein>
    <submittedName>
        <fullName evidence="2">Uncharacterized protein</fullName>
    </submittedName>
</protein>
<proteinExistence type="predicted"/>
<feature type="compositionally biased region" description="Acidic residues" evidence="1">
    <location>
        <begin position="1"/>
        <end position="10"/>
    </location>
</feature>
<reference evidence="2" key="1">
    <citation type="journal article" date="2015" name="Nature">
        <title>Complex archaea that bridge the gap between prokaryotes and eukaryotes.</title>
        <authorList>
            <person name="Spang A."/>
            <person name="Saw J.H."/>
            <person name="Jorgensen S.L."/>
            <person name="Zaremba-Niedzwiedzka K."/>
            <person name="Martijn J."/>
            <person name="Lind A.E."/>
            <person name="van Eijk R."/>
            <person name="Schleper C."/>
            <person name="Guy L."/>
            <person name="Ettema T.J."/>
        </authorList>
    </citation>
    <scope>NUCLEOTIDE SEQUENCE</scope>
</reference>
<evidence type="ECO:0000256" key="1">
    <source>
        <dbReference type="SAM" id="MobiDB-lite"/>
    </source>
</evidence>
<gene>
    <name evidence="2" type="ORF">LCGC14_0344340</name>
</gene>